<dbReference type="Proteomes" id="UP000478052">
    <property type="component" value="Unassembled WGS sequence"/>
</dbReference>
<evidence type="ECO:0000313" key="2">
    <source>
        <dbReference type="Proteomes" id="UP000478052"/>
    </source>
</evidence>
<keyword evidence="2" id="KW-1185">Reference proteome</keyword>
<dbReference type="AlphaFoldDB" id="A0A6G0VY67"/>
<dbReference type="EMBL" id="VUJU01010451">
    <property type="protein sequence ID" value="KAF0714314.1"/>
    <property type="molecule type" value="Genomic_DNA"/>
</dbReference>
<reference evidence="1 2" key="1">
    <citation type="submission" date="2019-08" db="EMBL/GenBank/DDBJ databases">
        <title>Whole genome of Aphis craccivora.</title>
        <authorList>
            <person name="Voronova N.V."/>
            <person name="Shulinski R.S."/>
            <person name="Bandarenka Y.V."/>
            <person name="Zhorov D.G."/>
            <person name="Warner D."/>
        </authorList>
    </citation>
    <scope>NUCLEOTIDE SEQUENCE [LARGE SCALE GENOMIC DNA]</scope>
    <source>
        <strain evidence="1">180601</strain>
        <tissue evidence="1">Whole Body</tissue>
    </source>
</reference>
<feature type="non-terminal residue" evidence="1">
    <location>
        <position position="189"/>
    </location>
</feature>
<accession>A0A6G0VY67</accession>
<sequence>SHLKAASKQFKAQAVINYVSPMEIVKDDKICLTPSINMPSFNSITINDKIVTPPNNLSESLNSIKSYKSPVDGLRSLNVMRKTYCEFKNKIRILSCSVSSHLNNDPSKKIFNLETTVVPKESLLIMPLHVKGNHWSNGTYRGVKRSFVGKILFHERHLFVLWAYGQKTQRDKKKENIDWVQCDTCNRWI</sequence>
<keyword evidence="1" id="KW-0378">Hydrolase</keyword>
<dbReference type="GO" id="GO:0006508">
    <property type="term" value="P:proteolysis"/>
    <property type="evidence" value="ECO:0007669"/>
    <property type="project" value="UniProtKB-KW"/>
</dbReference>
<name>A0A6G0VY67_APHCR</name>
<protein>
    <submittedName>
        <fullName evidence="1">ULP PROTEASE domain-containing protein</fullName>
    </submittedName>
</protein>
<evidence type="ECO:0000313" key="1">
    <source>
        <dbReference type="EMBL" id="KAF0714314.1"/>
    </source>
</evidence>
<gene>
    <name evidence="1" type="ORF">FWK35_00030798</name>
</gene>
<dbReference type="GO" id="GO:0008233">
    <property type="term" value="F:peptidase activity"/>
    <property type="evidence" value="ECO:0007669"/>
    <property type="project" value="UniProtKB-KW"/>
</dbReference>
<organism evidence="1 2">
    <name type="scientific">Aphis craccivora</name>
    <name type="common">Cowpea aphid</name>
    <dbReference type="NCBI Taxonomy" id="307492"/>
    <lineage>
        <taxon>Eukaryota</taxon>
        <taxon>Metazoa</taxon>
        <taxon>Ecdysozoa</taxon>
        <taxon>Arthropoda</taxon>
        <taxon>Hexapoda</taxon>
        <taxon>Insecta</taxon>
        <taxon>Pterygota</taxon>
        <taxon>Neoptera</taxon>
        <taxon>Paraneoptera</taxon>
        <taxon>Hemiptera</taxon>
        <taxon>Sternorrhyncha</taxon>
        <taxon>Aphidomorpha</taxon>
        <taxon>Aphidoidea</taxon>
        <taxon>Aphididae</taxon>
        <taxon>Aphidini</taxon>
        <taxon>Aphis</taxon>
        <taxon>Aphis</taxon>
    </lineage>
</organism>
<dbReference type="OrthoDB" id="10595689at2759"/>
<feature type="non-terminal residue" evidence="1">
    <location>
        <position position="1"/>
    </location>
</feature>
<proteinExistence type="predicted"/>
<keyword evidence="1" id="KW-0645">Protease</keyword>
<comment type="caution">
    <text evidence="1">The sequence shown here is derived from an EMBL/GenBank/DDBJ whole genome shotgun (WGS) entry which is preliminary data.</text>
</comment>